<proteinExistence type="predicted"/>
<keyword evidence="3" id="KW-1185">Reference proteome</keyword>
<feature type="non-terminal residue" evidence="2">
    <location>
        <position position="1"/>
    </location>
</feature>
<name>A0ABV1B834_9FIRM</name>
<dbReference type="InterPro" id="IPR026881">
    <property type="entry name" value="WYL_dom"/>
</dbReference>
<organism evidence="2 3">
    <name type="scientific">Coprococcus intestinihominis</name>
    <dbReference type="NCBI Taxonomy" id="3133154"/>
    <lineage>
        <taxon>Bacteria</taxon>
        <taxon>Bacillati</taxon>
        <taxon>Bacillota</taxon>
        <taxon>Clostridia</taxon>
        <taxon>Lachnospirales</taxon>
        <taxon>Lachnospiraceae</taxon>
        <taxon>Coprococcus</taxon>
    </lineage>
</organism>
<dbReference type="PROSITE" id="PS52050">
    <property type="entry name" value="WYL"/>
    <property type="match status" value="1"/>
</dbReference>
<comment type="caution">
    <text evidence="2">The sequence shown here is derived from an EMBL/GenBank/DDBJ whole genome shotgun (WGS) entry which is preliminary data.</text>
</comment>
<dbReference type="InterPro" id="IPR051534">
    <property type="entry name" value="CBASS_pafABC_assoc_protein"/>
</dbReference>
<dbReference type="EMBL" id="JBBMEK010000301">
    <property type="protein sequence ID" value="MEQ2366579.1"/>
    <property type="molecule type" value="Genomic_DNA"/>
</dbReference>
<dbReference type="Proteomes" id="UP001469749">
    <property type="component" value="Unassembled WGS sequence"/>
</dbReference>
<protein>
    <submittedName>
        <fullName evidence="2">WYL domain-containing protein</fullName>
    </submittedName>
</protein>
<evidence type="ECO:0000313" key="2">
    <source>
        <dbReference type="EMBL" id="MEQ2366579.1"/>
    </source>
</evidence>
<evidence type="ECO:0000259" key="1">
    <source>
        <dbReference type="Pfam" id="PF13280"/>
    </source>
</evidence>
<reference evidence="2 3" key="1">
    <citation type="submission" date="2024-03" db="EMBL/GenBank/DDBJ databases">
        <title>Human intestinal bacterial collection.</title>
        <authorList>
            <person name="Pauvert C."/>
            <person name="Hitch T.C.A."/>
            <person name="Clavel T."/>
        </authorList>
    </citation>
    <scope>NUCLEOTIDE SEQUENCE [LARGE SCALE GENOMIC DNA]</scope>
    <source>
        <strain evidence="2 3">CLA-AA-H190</strain>
    </source>
</reference>
<dbReference type="Pfam" id="PF13280">
    <property type="entry name" value="WYL"/>
    <property type="match status" value="1"/>
</dbReference>
<evidence type="ECO:0000313" key="3">
    <source>
        <dbReference type="Proteomes" id="UP001469749"/>
    </source>
</evidence>
<feature type="domain" description="WYL" evidence="1">
    <location>
        <begin position="18"/>
        <end position="90"/>
    </location>
</feature>
<accession>A0ABV1B834</accession>
<dbReference type="PANTHER" id="PTHR34580:SF1">
    <property type="entry name" value="PROTEIN PAFC"/>
    <property type="match status" value="1"/>
</dbReference>
<sequence>FIVNRPKTENETVYYNVDYIHTAIYENKEIKFHYAEWTVEKKFKLKKDGAFYVVSPWALTWDDENYYLVAYDAAAGIIKHYRVDKMQHTEILETNRKGEESFKNFDLASFAKKTFGMYGGVDAEVTLECKNELAGVVIDRFGHDVWLIPQGEDHFKTRVLVSVSPQFFGWVTGIGTGMRIIAPENVKQQYKEYLQDVLGNY</sequence>
<dbReference type="PANTHER" id="PTHR34580">
    <property type="match status" value="1"/>
</dbReference>
<dbReference type="RefSeq" id="WP_349086163.1">
    <property type="nucleotide sequence ID" value="NZ_JBBMEK010000301.1"/>
</dbReference>
<gene>
    <name evidence="2" type="ORF">WMO25_16060</name>
</gene>